<dbReference type="InterPro" id="IPR051202">
    <property type="entry name" value="Peptidase_C40"/>
</dbReference>
<gene>
    <name evidence="9" type="ORF">MNB_SV-6-844</name>
</gene>
<name>A0A1W1BIM1_9ZZZZ</name>
<accession>A0A1W1BIM1</accession>
<dbReference type="InterPro" id="IPR018392">
    <property type="entry name" value="LysM"/>
</dbReference>
<dbReference type="Gene3D" id="3.90.1720.10">
    <property type="entry name" value="endopeptidase domain like (from Nostoc punctiforme)"/>
    <property type="match status" value="1"/>
</dbReference>
<keyword evidence="5" id="KW-0378">Hydrolase</keyword>
<evidence type="ECO:0000313" key="9">
    <source>
        <dbReference type="EMBL" id="SFV53400.1"/>
    </source>
</evidence>
<dbReference type="InterPro" id="IPR000064">
    <property type="entry name" value="NLP_P60_dom"/>
</dbReference>
<dbReference type="InterPro" id="IPR036779">
    <property type="entry name" value="LysM_dom_sf"/>
</dbReference>
<dbReference type="CDD" id="cd00118">
    <property type="entry name" value="LysM"/>
    <property type="match status" value="2"/>
</dbReference>
<evidence type="ECO:0000256" key="5">
    <source>
        <dbReference type="ARBA" id="ARBA00022801"/>
    </source>
</evidence>
<evidence type="ECO:0000256" key="2">
    <source>
        <dbReference type="ARBA" id="ARBA00022670"/>
    </source>
</evidence>
<dbReference type="PROSITE" id="PS51782">
    <property type="entry name" value="LYSM"/>
    <property type="match status" value="2"/>
</dbReference>
<sequence>MKKLYTLLLTLSLAAVTTHAAAKTVKHTIKNGETLYTIAHKNHTTIEEVRKLNGLKKGETLKLGRVLKVSQNTYFPDKKKNIVKVTKKSQKVKVAQKNKQKTIRIKKSAKIAKYTIKNGDTLFTIAHKHHTTIAEVKKANGLKRGERLKLGRVLKIPKNTYFPNKKKKVTAEITKKKLKIAAVSKNKKKFLKAKKSVKKSVKNKRSNRILRTAINRHAISMPSKRIKRRLRTKYTMDDIFFKAAQPNIGFSKMNAKPTKITKLAKKKLGKRYVWGATGSNNTFDCSGLTTYVYKKNGINLPRRAIAQSKVGKRIARSQLRPGDLIFFDTSKGHRGYVNHVGIYIGNGKFIHASSAKKKVIITSLSKPFYSHRFKVARRFASAS</sequence>
<protein>
    <submittedName>
        <fullName evidence="9">Invasion associated protein p60</fullName>
    </submittedName>
</protein>
<keyword evidence="3" id="KW-0732">Signal</keyword>
<dbReference type="GO" id="GO:0008234">
    <property type="term" value="F:cysteine-type peptidase activity"/>
    <property type="evidence" value="ECO:0007669"/>
    <property type="project" value="UniProtKB-KW"/>
</dbReference>
<evidence type="ECO:0000256" key="1">
    <source>
        <dbReference type="ARBA" id="ARBA00007074"/>
    </source>
</evidence>
<dbReference type="AlphaFoldDB" id="A0A1W1BIM1"/>
<feature type="domain" description="NlpC/P60" evidence="8">
    <location>
        <begin position="254"/>
        <end position="380"/>
    </location>
</feature>
<dbReference type="SUPFAM" id="SSF54106">
    <property type="entry name" value="LysM domain"/>
    <property type="match status" value="2"/>
</dbReference>
<evidence type="ECO:0000256" key="6">
    <source>
        <dbReference type="ARBA" id="ARBA00022807"/>
    </source>
</evidence>
<dbReference type="Pfam" id="PF00877">
    <property type="entry name" value="NLPC_P60"/>
    <property type="match status" value="1"/>
</dbReference>
<evidence type="ECO:0000256" key="4">
    <source>
        <dbReference type="ARBA" id="ARBA00022737"/>
    </source>
</evidence>
<dbReference type="InterPro" id="IPR038765">
    <property type="entry name" value="Papain-like_cys_pep_sf"/>
</dbReference>
<feature type="domain" description="LysM" evidence="7">
    <location>
        <begin position="25"/>
        <end position="69"/>
    </location>
</feature>
<dbReference type="GO" id="GO:0006508">
    <property type="term" value="P:proteolysis"/>
    <property type="evidence" value="ECO:0007669"/>
    <property type="project" value="UniProtKB-KW"/>
</dbReference>
<dbReference type="PANTHER" id="PTHR47053">
    <property type="entry name" value="MUREIN DD-ENDOPEPTIDASE MEPH-RELATED"/>
    <property type="match status" value="1"/>
</dbReference>
<dbReference type="PANTHER" id="PTHR47053:SF1">
    <property type="entry name" value="MUREIN DD-ENDOPEPTIDASE MEPH-RELATED"/>
    <property type="match status" value="1"/>
</dbReference>
<evidence type="ECO:0000256" key="3">
    <source>
        <dbReference type="ARBA" id="ARBA00022729"/>
    </source>
</evidence>
<keyword evidence="2" id="KW-0645">Protease</keyword>
<proteinExistence type="inferred from homology"/>
<dbReference type="SMART" id="SM00257">
    <property type="entry name" value="LysM"/>
    <property type="match status" value="2"/>
</dbReference>
<dbReference type="PROSITE" id="PS51935">
    <property type="entry name" value="NLPC_P60"/>
    <property type="match status" value="1"/>
</dbReference>
<organism evidence="9">
    <name type="scientific">hydrothermal vent metagenome</name>
    <dbReference type="NCBI Taxonomy" id="652676"/>
    <lineage>
        <taxon>unclassified sequences</taxon>
        <taxon>metagenomes</taxon>
        <taxon>ecological metagenomes</taxon>
    </lineage>
</organism>
<dbReference type="Gene3D" id="3.10.350.10">
    <property type="entry name" value="LysM domain"/>
    <property type="match status" value="2"/>
</dbReference>
<dbReference type="EMBL" id="FPHC01000029">
    <property type="protein sequence ID" value="SFV53400.1"/>
    <property type="molecule type" value="Genomic_DNA"/>
</dbReference>
<comment type="similarity">
    <text evidence="1">Belongs to the peptidase C40 family.</text>
</comment>
<evidence type="ECO:0000259" key="7">
    <source>
        <dbReference type="PROSITE" id="PS51782"/>
    </source>
</evidence>
<dbReference type="Pfam" id="PF01476">
    <property type="entry name" value="LysM"/>
    <property type="match status" value="2"/>
</dbReference>
<keyword evidence="6" id="KW-0788">Thiol protease</keyword>
<reference evidence="9" key="1">
    <citation type="submission" date="2016-10" db="EMBL/GenBank/DDBJ databases">
        <authorList>
            <person name="de Groot N.N."/>
        </authorList>
    </citation>
    <scope>NUCLEOTIDE SEQUENCE</scope>
</reference>
<feature type="domain" description="LysM" evidence="7">
    <location>
        <begin position="112"/>
        <end position="156"/>
    </location>
</feature>
<dbReference type="SUPFAM" id="SSF54001">
    <property type="entry name" value="Cysteine proteinases"/>
    <property type="match status" value="1"/>
</dbReference>
<keyword evidence="4" id="KW-0677">Repeat</keyword>
<evidence type="ECO:0000259" key="8">
    <source>
        <dbReference type="PROSITE" id="PS51935"/>
    </source>
</evidence>